<organism evidence="17 18">
    <name type="scientific">Methanolobus profundi</name>
    <dbReference type="NCBI Taxonomy" id="487685"/>
    <lineage>
        <taxon>Archaea</taxon>
        <taxon>Methanobacteriati</taxon>
        <taxon>Methanobacteriota</taxon>
        <taxon>Stenosarchaea group</taxon>
        <taxon>Methanomicrobia</taxon>
        <taxon>Methanosarcinales</taxon>
        <taxon>Methanosarcinaceae</taxon>
        <taxon>Methanolobus</taxon>
    </lineage>
</organism>
<dbReference type="EMBL" id="FOUJ01000003">
    <property type="protein sequence ID" value="SFM59801.1"/>
    <property type="molecule type" value="Genomic_DNA"/>
</dbReference>
<evidence type="ECO:0000259" key="15">
    <source>
        <dbReference type="Pfam" id="PF00288"/>
    </source>
</evidence>
<protein>
    <recommendedName>
        <fullName evidence="3 14">Mevalonate kinase</fullName>
        <shortName evidence="14">MK</shortName>
        <shortName evidence="14">MVK</shortName>
        <ecNumber evidence="3 14">2.7.1.36</ecNumber>
    </recommendedName>
</protein>
<dbReference type="Pfam" id="PF08544">
    <property type="entry name" value="GHMP_kinases_C"/>
    <property type="match status" value="1"/>
</dbReference>
<dbReference type="GO" id="GO:0004496">
    <property type="term" value="F:mevalonate kinase activity"/>
    <property type="evidence" value="ECO:0007669"/>
    <property type="project" value="UniProtKB-UniRule"/>
</dbReference>
<dbReference type="SUPFAM" id="SSF54211">
    <property type="entry name" value="Ribosomal protein S5 domain 2-like"/>
    <property type="match status" value="1"/>
</dbReference>
<accession>A0A1I4S601</accession>
<evidence type="ECO:0000259" key="16">
    <source>
        <dbReference type="Pfam" id="PF08544"/>
    </source>
</evidence>
<name>A0A1I4S601_9EURY</name>
<dbReference type="InterPro" id="IPR014721">
    <property type="entry name" value="Ribsml_uS5_D2-typ_fold_subgr"/>
</dbReference>
<dbReference type="SUPFAM" id="SSF55060">
    <property type="entry name" value="GHMP Kinase, C-terminal domain"/>
    <property type="match status" value="1"/>
</dbReference>
<keyword evidence="5 14" id="KW-0444">Lipid biosynthesis</keyword>
<dbReference type="Gene3D" id="3.30.70.890">
    <property type="entry name" value="GHMP kinase, C-terminal domain"/>
    <property type="match status" value="1"/>
</dbReference>
<dbReference type="Gene3D" id="3.30.230.10">
    <property type="match status" value="1"/>
</dbReference>
<dbReference type="UniPathway" id="UPA00057">
    <property type="reaction ID" value="UER00098"/>
</dbReference>
<keyword evidence="8 14" id="KW-0418">Kinase</keyword>
<dbReference type="GO" id="GO:0000287">
    <property type="term" value="F:magnesium ion binding"/>
    <property type="evidence" value="ECO:0007669"/>
    <property type="project" value="UniProtKB-UniRule"/>
</dbReference>
<evidence type="ECO:0000256" key="4">
    <source>
        <dbReference type="ARBA" id="ARBA00022490"/>
    </source>
</evidence>
<evidence type="ECO:0000313" key="17">
    <source>
        <dbReference type="EMBL" id="SFM59801.1"/>
    </source>
</evidence>
<dbReference type="InterPro" id="IPR022937">
    <property type="entry name" value="Mevalonate_kinase_arc"/>
</dbReference>
<evidence type="ECO:0000256" key="6">
    <source>
        <dbReference type="ARBA" id="ARBA00022679"/>
    </source>
</evidence>
<comment type="pathway">
    <text evidence="13 14">Isoprenoid biosynthesis; isopentenyl diphosphate biosynthesis via mevalonate pathway; isopentenyl diphosphate from (R)-mevalonate: step 1/3.</text>
</comment>
<evidence type="ECO:0000256" key="12">
    <source>
        <dbReference type="ARBA" id="ARBA00023229"/>
    </source>
</evidence>
<keyword evidence="18" id="KW-1185">Reference proteome</keyword>
<keyword evidence="7 14" id="KW-0547">Nucleotide-binding</keyword>
<evidence type="ECO:0000256" key="2">
    <source>
        <dbReference type="ARBA" id="ARBA00006495"/>
    </source>
</evidence>
<dbReference type="InterPro" id="IPR036554">
    <property type="entry name" value="GHMP_kinase_C_sf"/>
</dbReference>
<keyword evidence="6 14" id="KW-0808">Transferase</keyword>
<evidence type="ECO:0000256" key="1">
    <source>
        <dbReference type="ARBA" id="ARBA00004496"/>
    </source>
</evidence>
<dbReference type="InterPro" id="IPR006205">
    <property type="entry name" value="Mev_gal_kin"/>
</dbReference>
<dbReference type="NCBIfam" id="NF003036">
    <property type="entry name" value="PRK03926.1"/>
    <property type="match status" value="1"/>
</dbReference>
<dbReference type="NCBIfam" id="TIGR00549">
    <property type="entry name" value="mevalon_kin"/>
    <property type="match status" value="1"/>
</dbReference>
<evidence type="ECO:0000256" key="7">
    <source>
        <dbReference type="ARBA" id="ARBA00022741"/>
    </source>
</evidence>
<comment type="catalytic activity">
    <reaction evidence="14">
        <text>(R)-mevalonate + ATP = (R)-5-phosphomevalonate + ADP + H(+)</text>
        <dbReference type="Rhea" id="RHEA:17065"/>
        <dbReference type="ChEBI" id="CHEBI:15378"/>
        <dbReference type="ChEBI" id="CHEBI:30616"/>
        <dbReference type="ChEBI" id="CHEBI:36464"/>
        <dbReference type="ChEBI" id="CHEBI:58146"/>
        <dbReference type="ChEBI" id="CHEBI:456216"/>
        <dbReference type="EC" id="2.7.1.36"/>
    </reaction>
</comment>
<dbReference type="GO" id="GO:0019287">
    <property type="term" value="P:isopentenyl diphosphate biosynthetic process, mevalonate pathway"/>
    <property type="evidence" value="ECO:0007669"/>
    <property type="project" value="UniProtKB-UniRule"/>
</dbReference>
<dbReference type="GO" id="GO:0005524">
    <property type="term" value="F:ATP binding"/>
    <property type="evidence" value="ECO:0007669"/>
    <property type="project" value="UniProtKB-UniRule"/>
</dbReference>
<evidence type="ECO:0000256" key="11">
    <source>
        <dbReference type="ARBA" id="ARBA00023098"/>
    </source>
</evidence>
<dbReference type="InterPro" id="IPR013750">
    <property type="entry name" value="GHMP_kinase_C_dom"/>
</dbReference>
<evidence type="ECO:0000256" key="8">
    <source>
        <dbReference type="ARBA" id="ARBA00022777"/>
    </source>
</evidence>
<dbReference type="PANTHER" id="PTHR43290:SF2">
    <property type="entry name" value="MEVALONATE KINASE"/>
    <property type="match status" value="1"/>
</dbReference>
<dbReference type="PANTHER" id="PTHR43290">
    <property type="entry name" value="MEVALONATE KINASE"/>
    <property type="match status" value="1"/>
</dbReference>
<evidence type="ECO:0000256" key="14">
    <source>
        <dbReference type="HAMAP-Rule" id="MF_00217"/>
    </source>
</evidence>
<comment type="subcellular location">
    <subcellularLocation>
        <location evidence="1 14">Cytoplasm</location>
    </subcellularLocation>
</comment>
<gene>
    <name evidence="14" type="primary">mvk</name>
    <name evidence="17" type="ORF">SAMN04488696_1790</name>
</gene>
<dbReference type="GO" id="GO:0005829">
    <property type="term" value="C:cytosol"/>
    <property type="evidence" value="ECO:0007669"/>
    <property type="project" value="TreeGrafter"/>
</dbReference>
<dbReference type="HAMAP" id="MF_00217">
    <property type="entry name" value="Mevalonate_kinase"/>
    <property type="match status" value="1"/>
</dbReference>
<evidence type="ECO:0000256" key="9">
    <source>
        <dbReference type="ARBA" id="ARBA00022840"/>
    </source>
</evidence>
<dbReference type="PROSITE" id="PS00627">
    <property type="entry name" value="GHMP_KINASES_ATP"/>
    <property type="match status" value="1"/>
</dbReference>
<feature type="binding site" evidence="14">
    <location>
        <begin position="87"/>
        <end position="97"/>
    </location>
    <ligand>
        <name>ATP</name>
        <dbReference type="ChEBI" id="CHEBI:30616"/>
    </ligand>
</feature>
<dbReference type="AlphaFoldDB" id="A0A1I4S601"/>
<feature type="domain" description="GHMP kinase C-terminal" evidence="16">
    <location>
        <begin position="207"/>
        <end position="284"/>
    </location>
</feature>
<comment type="similarity">
    <text evidence="2 14">Belongs to the GHMP kinase family. Mevalonate kinase subfamily.</text>
</comment>
<evidence type="ECO:0000256" key="13">
    <source>
        <dbReference type="ARBA" id="ARBA00029438"/>
    </source>
</evidence>
<evidence type="ECO:0000313" key="18">
    <source>
        <dbReference type="Proteomes" id="UP000198535"/>
    </source>
</evidence>
<keyword evidence="12 14" id="KW-0414">Isoprene biosynthesis</keyword>
<sequence>MITCSAPGKVYLFGEHAVVYGESAICCAVELRTKVHVEKSESIIIESTLGTTGIDHETHPYVSYAIEKMQQLANIEGVRIRIESELPVGSGLGSSAAVTVATIKALDILYECGLSLEDIAGKAHEIERMVQGNASPTDTYVSTMGGVVMIPQRKKLPLIECPIVIGNTNRFSSTKELVGNVAKLRSEFPEIIEPILSDIGQMSLLAEKLVHENDYETIGKLMNVNQGLLDAIGVGSAELSTLVYAARNNGAISAKITGAGGGGCMVALAGKDSTSAIANAIEDAGGEAIITKNTEEGVRLESLNG</sequence>
<dbReference type="InterPro" id="IPR020568">
    <property type="entry name" value="Ribosomal_Su5_D2-typ_SF"/>
</dbReference>
<feature type="active site" description="Proton acceptor" evidence="14">
    <location>
        <position position="138"/>
    </location>
</feature>
<dbReference type="InterPro" id="IPR006203">
    <property type="entry name" value="GHMP_knse_ATP-bd_CS"/>
</dbReference>
<keyword evidence="9 14" id="KW-0067">ATP-binding</keyword>
<comment type="cofactor">
    <cofactor evidence="14">
        <name>Mg(2+)</name>
        <dbReference type="ChEBI" id="CHEBI:18420"/>
    </cofactor>
</comment>
<keyword evidence="10 14" id="KW-0460">Magnesium</keyword>
<keyword evidence="11 14" id="KW-0443">Lipid metabolism</keyword>
<comment type="subunit">
    <text evidence="14">Homodimer.</text>
</comment>
<dbReference type="OrthoDB" id="19001at2157"/>
<reference evidence="18" key="1">
    <citation type="submission" date="2016-10" db="EMBL/GenBank/DDBJ databases">
        <authorList>
            <person name="Varghese N."/>
            <person name="Submissions S."/>
        </authorList>
    </citation>
    <scope>NUCLEOTIDE SEQUENCE [LARGE SCALE GENOMIC DNA]</scope>
    <source>
        <strain evidence="18">Mob M</strain>
    </source>
</reference>
<dbReference type="Pfam" id="PF00288">
    <property type="entry name" value="GHMP_kinases_N"/>
    <property type="match status" value="1"/>
</dbReference>
<evidence type="ECO:0000256" key="3">
    <source>
        <dbReference type="ARBA" id="ARBA00012103"/>
    </source>
</evidence>
<dbReference type="RefSeq" id="WP_091936136.1">
    <property type="nucleotide sequence ID" value="NZ_FOUJ01000003.1"/>
</dbReference>
<dbReference type="PRINTS" id="PR00959">
    <property type="entry name" value="MEVGALKINASE"/>
</dbReference>
<evidence type="ECO:0000256" key="5">
    <source>
        <dbReference type="ARBA" id="ARBA00022516"/>
    </source>
</evidence>
<dbReference type="EC" id="2.7.1.36" evidence="3 14"/>
<keyword evidence="4 14" id="KW-0963">Cytoplasm</keyword>
<evidence type="ECO:0000256" key="10">
    <source>
        <dbReference type="ARBA" id="ARBA00022842"/>
    </source>
</evidence>
<dbReference type="InterPro" id="IPR006204">
    <property type="entry name" value="GHMP_kinase_N_dom"/>
</dbReference>
<comment type="function">
    <text evidence="14">Catalyzes the phosphorylation of (R)-mevalonate (MVA) to (R)-mevalonate 5-phosphate (MVAP). Functions in the mevalonate (MVA) pathway leading to isopentenyl diphosphate (IPP), a key precursor for the biosynthesis of isoprenoid compounds such as archaeal membrane lipids.</text>
</comment>
<proteinExistence type="inferred from homology"/>
<feature type="domain" description="GHMP kinase N-terminal" evidence="15">
    <location>
        <begin position="61"/>
        <end position="146"/>
    </location>
</feature>
<dbReference type="STRING" id="487685.SAMN04488696_1790"/>
<dbReference type="Proteomes" id="UP000198535">
    <property type="component" value="Unassembled WGS sequence"/>
</dbReference>